<evidence type="ECO:0000313" key="4">
    <source>
        <dbReference type="Proteomes" id="UP001634007"/>
    </source>
</evidence>
<keyword evidence="4" id="KW-1185">Reference proteome</keyword>
<dbReference type="EMBL" id="JBJKBG010000010">
    <property type="protein sequence ID" value="KAL3717916.1"/>
    <property type="molecule type" value="Genomic_DNA"/>
</dbReference>
<feature type="region of interest" description="Disordered" evidence="1">
    <location>
        <begin position="56"/>
        <end position="97"/>
    </location>
</feature>
<gene>
    <name evidence="3" type="ORF">ACJRO7_003102</name>
</gene>
<dbReference type="Proteomes" id="UP001634007">
    <property type="component" value="Unassembled WGS sequence"/>
</dbReference>
<feature type="chain" id="PRO_5044790467" evidence="2">
    <location>
        <begin position="25"/>
        <end position="97"/>
    </location>
</feature>
<keyword evidence="2" id="KW-0732">Signal</keyword>
<feature type="signal peptide" evidence="2">
    <location>
        <begin position="1"/>
        <end position="24"/>
    </location>
</feature>
<evidence type="ECO:0000256" key="2">
    <source>
        <dbReference type="SAM" id="SignalP"/>
    </source>
</evidence>
<proteinExistence type="predicted"/>
<protein>
    <submittedName>
        <fullName evidence="3">Uncharacterized protein</fullName>
    </submittedName>
</protein>
<name>A0ABD3ITR0_EUCGL</name>
<comment type="caution">
    <text evidence="3">The sequence shown here is derived from an EMBL/GenBank/DDBJ whole genome shotgun (WGS) entry which is preliminary data.</text>
</comment>
<accession>A0ABD3ITR0</accession>
<organism evidence="3 4">
    <name type="scientific">Eucalyptus globulus</name>
    <name type="common">Tasmanian blue gum</name>
    <dbReference type="NCBI Taxonomy" id="34317"/>
    <lineage>
        <taxon>Eukaryota</taxon>
        <taxon>Viridiplantae</taxon>
        <taxon>Streptophyta</taxon>
        <taxon>Embryophyta</taxon>
        <taxon>Tracheophyta</taxon>
        <taxon>Spermatophyta</taxon>
        <taxon>Magnoliopsida</taxon>
        <taxon>eudicotyledons</taxon>
        <taxon>Gunneridae</taxon>
        <taxon>Pentapetalae</taxon>
        <taxon>rosids</taxon>
        <taxon>malvids</taxon>
        <taxon>Myrtales</taxon>
        <taxon>Myrtaceae</taxon>
        <taxon>Myrtoideae</taxon>
        <taxon>Eucalypteae</taxon>
        <taxon>Eucalyptus</taxon>
    </lineage>
</organism>
<evidence type="ECO:0000256" key="1">
    <source>
        <dbReference type="SAM" id="MobiDB-lite"/>
    </source>
</evidence>
<dbReference type="AlphaFoldDB" id="A0ABD3ITR0"/>
<evidence type="ECO:0000313" key="3">
    <source>
        <dbReference type="EMBL" id="KAL3717916.1"/>
    </source>
</evidence>
<reference evidence="3 4" key="1">
    <citation type="submission" date="2024-11" db="EMBL/GenBank/DDBJ databases">
        <title>Chromosome-level genome assembly of Eucalyptus globulus Labill. provides insights into its genome evolution.</title>
        <authorList>
            <person name="Li X."/>
        </authorList>
    </citation>
    <scope>NUCLEOTIDE SEQUENCE [LARGE SCALE GENOMIC DNA]</scope>
    <source>
        <strain evidence="3">CL2024</strain>
        <tissue evidence="3">Fresh tender leaves</tissue>
    </source>
</reference>
<sequence length="97" mass="10900">MMIKNNKKASLSLFVLILFWVVFTSQERSSEATRLGNGGCRSSCYVQEVAEIRSPMNNKNRNLEGYSGSDHEDDDGGYSDYDFYRKHGDVPSPGMGH</sequence>